<evidence type="ECO:0000256" key="1">
    <source>
        <dbReference type="ARBA" id="ARBA00022741"/>
    </source>
</evidence>
<keyword evidence="3" id="KW-0238">DNA-binding</keyword>
<protein>
    <recommendedName>
        <fullName evidence="5">DNA mismatch repair proteins mutS family domain-containing protein</fullName>
    </recommendedName>
</protein>
<organism evidence="6">
    <name type="scientific">marine sediment metagenome</name>
    <dbReference type="NCBI Taxonomy" id="412755"/>
    <lineage>
        <taxon>unclassified sequences</taxon>
        <taxon>metagenomes</taxon>
        <taxon>ecological metagenomes</taxon>
    </lineage>
</organism>
<dbReference type="SMART" id="SM00534">
    <property type="entry name" value="MUTSac"/>
    <property type="match status" value="1"/>
</dbReference>
<dbReference type="Gene3D" id="3.40.50.300">
    <property type="entry name" value="P-loop containing nucleotide triphosphate hydrolases"/>
    <property type="match status" value="1"/>
</dbReference>
<evidence type="ECO:0000256" key="2">
    <source>
        <dbReference type="ARBA" id="ARBA00022840"/>
    </source>
</evidence>
<dbReference type="GO" id="GO:0006298">
    <property type="term" value="P:mismatch repair"/>
    <property type="evidence" value="ECO:0007669"/>
    <property type="project" value="InterPro"/>
</dbReference>
<evidence type="ECO:0000256" key="4">
    <source>
        <dbReference type="SAM" id="Coils"/>
    </source>
</evidence>
<dbReference type="GO" id="GO:0005524">
    <property type="term" value="F:ATP binding"/>
    <property type="evidence" value="ECO:0007669"/>
    <property type="project" value="UniProtKB-KW"/>
</dbReference>
<name>X0U7H5_9ZZZZ</name>
<evidence type="ECO:0000259" key="5">
    <source>
        <dbReference type="SMART" id="SM00534"/>
    </source>
</evidence>
<dbReference type="SUPFAM" id="SSF52540">
    <property type="entry name" value="P-loop containing nucleoside triphosphate hydrolases"/>
    <property type="match status" value="1"/>
</dbReference>
<dbReference type="AlphaFoldDB" id="X0U7H5"/>
<feature type="non-terminal residue" evidence="6">
    <location>
        <position position="266"/>
    </location>
</feature>
<dbReference type="PANTHER" id="PTHR48466:SF2">
    <property type="entry name" value="OS10G0509000 PROTEIN"/>
    <property type="match status" value="1"/>
</dbReference>
<evidence type="ECO:0000256" key="3">
    <source>
        <dbReference type="ARBA" id="ARBA00023125"/>
    </source>
</evidence>
<keyword evidence="1" id="KW-0547">Nucleotide-binding</keyword>
<proteinExistence type="predicted"/>
<dbReference type="GO" id="GO:0140664">
    <property type="term" value="F:ATP-dependent DNA damage sensor activity"/>
    <property type="evidence" value="ECO:0007669"/>
    <property type="project" value="InterPro"/>
</dbReference>
<feature type="domain" description="DNA mismatch repair proteins mutS family" evidence="5">
    <location>
        <begin position="1"/>
        <end position="144"/>
    </location>
</feature>
<reference evidence="6" key="1">
    <citation type="journal article" date="2014" name="Front. Microbiol.">
        <title>High frequency of phylogenetically diverse reductive dehalogenase-homologous genes in deep subseafloor sedimentary metagenomes.</title>
        <authorList>
            <person name="Kawai M."/>
            <person name="Futagami T."/>
            <person name="Toyoda A."/>
            <person name="Takaki Y."/>
            <person name="Nishi S."/>
            <person name="Hori S."/>
            <person name="Arai W."/>
            <person name="Tsubouchi T."/>
            <person name="Morono Y."/>
            <person name="Uchiyama I."/>
            <person name="Ito T."/>
            <person name="Fujiyama A."/>
            <person name="Inagaki F."/>
            <person name="Takami H."/>
        </authorList>
    </citation>
    <scope>NUCLEOTIDE SEQUENCE</scope>
    <source>
        <strain evidence="6">Expedition CK06-06</strain>
    </source>
</reference>
<keyword evidence="2" id="KW-0067">ATP-binding</keyword>
<keyword evidence="4" id="KW-0175">Coiled coil</keyword>
<evidence type="ECO:0000313" key="6">
    <source>
        <dbReference type="EMBL" id="GAG01480.1"/>
    </source>
</evidence>
<dbReference type="EMBL" id="BARS01026510">
    <property type="protein sequence ID" value="GAG01480.1"/>
    <property type="molecule type" value="Genomic_DNA"/>
</dbReference>
<feature type="non-terminal residue" evidence="6">
    <location>
        <position position="1"/>
    </location>
</feature>
<dbReference type="InterPro" id="IPR000432">
    <property type="entry name" value="DNA_mismatch_repair_MutS_C"/>
</dbReference>
<comment type="caution">
    <text evidence="6">The sequence shown here is derived from an EMBL/GenBank/DDBJ whole genome shotgun (WGS) entry which is preliminary data.</text>
</comment>
<dbReference type="GO" id="GO:0030983">
    <property type="term" value="F:mismatched DNA binding"/>
    <property type="evidence" value="ECO:0007669"/>
    <property type="project" value="InterPro"/>
</dbReference>
<dbReference type="Pfam" id="PF00488">
    <property type="entry name" value="MutS_V"/>
    <property type="match status" value="1"/>
</dbReference>
<dbReference type="PANTHER" id="PTHR48466">
    <property type="entry name" value="OS10G0509000 PROTEIN-RELATED"/>
    <property type="match status" value="1"/>
</dbReference>
<accession>X0U7H5</accession>
<gene>
    <name evidence="6" type="ORF">S01H1_41771</name>
</gene>
<dbReference type="InterPro" id="IPR027417">
    <property type="entry name" value="P-loop_NTPase"/>
</dbReference>
<feature type="coiled-coil region" evidence="4">
    <location>
        <begin position="157"/>
        <end position="251"/>
    </location>
</feature>
<sequence>PVFDGIFADIGDEQSIEQTLSTFSWHMGNIVRITNSASERSLVLLDELGTNTDPAEGSALARSILLHFLSRGTMAVATTHYSDLKAFAHTTPGLQNASLDLDSVTLMPTYHLRMGIPGGSNALATAAHLGLPAEIIATAKGMISKDTQELETLLTDLSEEKLRIETLGEDLKKERAEVERRSVELDKGLQRLKTEERKVIQETRDKVVREAAELHQEIRRAASALRKEETKERIEQAKQTFAAVREQLKNEVWQTRSTGKPGDETT</sequence>
<dbReference type="InterPro" id="IPR045076">
    <property type="entry name" value="MutS"/>
</dbReference>